<dbReference type="GO" id="GO:0015886">
    <property type="term" value="P:heme transport"/>
    <property type="evidence" value="ECO:0007669"/>
    <property type="project" value="InterPro"/>
</dbReference>
<dbReference type="NCBIfam" id="TIGR03141">
    <property type="entry name" value="cytochro_ccmD"/>
    <property type="match status" value="1"/>
</dbReference>
<evidence type="ECO:0000256" key="3">
    <source>
        <dbReference type="ARBA" id="ARBA00008741"/>
    </source>
</evidence>
<comment type="subcellular location">
    <subcellularLocation>
        <location evidence="2 12">Cell inner membrane</location>
        <topology evidence="2 12">Single-pass membrane protein</topology>
    </subcellularLocation>
</comment>
<comment type="similarity">
    <text evidence="3 12">Belongs to the CcmD/CycX/HelD family.</text>
</comment>
<dbReference type="AlphaFoldDB" id="A0A2G4YQE9"/>
<comment type="caution">
    <text evidence="13">The sequence shown here is derived from an EMBL/GenBank/DDBJ whole genome shotgun (WGS) entry which is preliminary data.</text>
</comment>
<dbReference type="EMBL" id="PDEM01000024">
    <property type="protein sequence ID" value="PHZ84517.1"/>
    <property type="molecule type" value="Genomic_DNA"/>
</dbReference>
<keyword evidence="7 12" id="KW-0997">Cell inner membrane</keyword>
<evidence type="ECO:0000256" key="4">
    <source>
        <dbReference type="ARBA" id="ARBA00016461"/>
    </source>
</evidence>
<evidence type="ECO:0000256" key="11">
    <source>
        <dbReference type="ARBA" id="ARBA00023136"/>
    </source>
</evidence>
<organism evidence="13 14">
    <name type="scientific">Paremcibacter congregatus</name>
    <dbReference type="NCBI Taxonomy" id="2043170"/>
    <lineage>
        <taxon>Bacteria</taxon>
        <taxon>Pseudomonadati</taxon>
        <taxon>Pseudomonadota</taxon>
        <taxon>Alphaproteobacteria</taxon>
        <taxon>Emcibacterales</taxon>
        <taxon>Emcibacteraceae</taxon>
        <taxon>Paremcibacter</taxon>
    </lineage>
</organism>
<keyword evidence="8 12" id="KW-0812">Transmembrane</keyword>
<keyword evidence="5 12" id="KW-0813">Transport</keyword>
<evidence type="ECO:0000313" key="14">
    <source>
        <dbReference type="Proteomes" id="UP000229730"/>
    </source>
</evidence>
<dbReference type="InParanoid" id="A0A2G4YQE9"/>
<keyword evidence="11 12" id="KW-0472">Membrane</keyword>
<dbReference type="GO" id="GO:0017004">
    <property type="term" value="P:cytochrome complex assembly"/>
    <property type="evidence" value="ECO:0007669"/>
    <property type="project" value="UniProtKB-KW"/>
</dbReference>
<evidence type="ECO:0000256" key="12">
    <source>
        <dbReference type="RuleBase" id="RU363101"/>
    </source>
</evidence>
<keyword evidence="6 12" id="KW-1003">Cell membrane</keyword>
<evidence type="ECO:0000256" key="1">
    <source>
        <dbReference type="ARBA" id="ARBA00002442"/>
    </source>
</evidence>
<evidence type="ECO:0000256" key="8">
    <source>
        <dbReference type="ARBA" id="ARBA00022692"/>
    </source>
</evidence>
<protein>
    <recommendedName>
        <fullName evidence="4 12">Heme exporter protein D</fullName>
    </recommendedName>
</protein>
<evidence type="ECO:0000256" key="6">
    <source>
        <dbReference type="ARBA" id="ARBA00022475"/>
    </source>
</evidence>
<proteinExistence type="inferred from homology"/>
<reference evidence="13 14" key="1">
    <citation type="submission" date="2017-10" db="EMBL/GenBank/DDBJ databases">
        <title>Frigbacter circumglobatus gen. nov. sp. nov., isolated from sediment cultured in situ.</title>
        <authorList>
            <person name="Zhao Z."/>
        </authorList>
    </citation>
    <scope>NUCLEOTIDE SEQUENCE [LARGE SCALE GENOMIC DNA]</scope>
    <source>
        <strain evidence="13 14">ZYL</strain>
    </source>
</reference>
<dbReference type="Pfam" id="PF04995">
    <property type="entry name" value="CcmD"/>
    <property type="match status" value="1"/>
</dbReference>
<keyword evidence="10 12" id="KW-1133">Transmembrane helix</keyword>
<evidence type="ECO:0000256" key="10">
    <source>
        <dbReference type="ARBA" id="ARBA00022989"/>
    </source>
</evidence>
<sequence length="52" mass="5982">MSGNDIYLWASYASGLFVLIALAVSSWRAKKQDENTLRQLEKQIQEHSEKQV</sequence>
<dbReference type="GO" id="GO:0005886">
    <property type="term" value="C:plasma membrane"/>
    <property type="evidence" value="ECO:0007669"/>
    <property type="project" value="UniProtKB-SubCell"/>
</dbReference>
<feature type="transmembrane region" description="Helical" evidence="12">
    <location>
        <begin position="6"/>
        <end position="24"/>
    </location>
</feature>
<evidence type="ECO:0000313" key="13">
    <source>
        <dbReference type="EMBL" id="PHZ84517.1"/>
    </source>
</evidence>
<keyword evidence="14" id="KW-1185">Reference proteome</keyword>
<evidence type="ECO:0000256" key="9">
    <source>
        <dbReference type="ARBA" id="ARBA00022748"/>
    </source>
</evidence>
<dbReference type="InterPro" id="IPR007078">
    <property type="entry name" value="Haem_export_protD_CcmD"/>
</dbReference>
<keyword evidence="9 12" id="KW-0201">Cytochrome c-type biogenesis</keyword>
<dbReference type="Proteomes" id="UP000229730">
    <property type="component" value="Unassembled WGS sequence"/>
</dbReference>
<evidence type="ECO:0000256" key="2">
    <source>
        <dbReference type="ARBA" id="ARBA00004377"/>
    </source>
</evidence>
<comment type="function">
    <text evidence="1 12">Required for the export of heme to the periplasm for the biogenesis of c-type cytochromes.</text>
</comment>
<name>A0A2G4YQE9_9PROT</name>
<accession>A0A2G4YQE9</accession>
<evidence type="ECO:0000256" key="7">
    <source>
        <dbReference type="ARBA" id="ARBA00022519"/>
    </source>
</evidence>
<evidence type="ECO:0000256" key="5">
    <source>
        <dbReference type="ARBA" id="ARBA00022448"/>
    </source>
</evidence>
<gene>
    <name evidence="13" type="primary">ccmD</name>
    <name evidence="13" type="ORF">CRD36_11975</name>
</gene>
<dbReference type="RefSeq" id="WP_099473539.1">
    <property type="nucleotide sequence ID" value="NZ_CAXBMK010000003.1"/>
</dbReference>